<protein>
    <submittedName>
        <fullName evidence="1">Uncharacterized protein</fullName>
    </submittedName>
</protein>
<reference evidence="1 2" key="1">
    <citation type="submission" date="2019-02" db="EMBL/GenBank/DDBJ databases">
        <title>Deep-cultivation of Planctomycetes and their phenomic and genomic characterization uncovers novel biology.</title>
        <authorList>
            <person name="Wiegand S."/>
            <person name="Jogler M."/>
            <person name="Boedeker C."/>
            <person name="Pinto D."/>
            <person name="Vollmers J."/>
            <person name="Rivas-Marin E."/>
            <person name="Kohn T."/>
            <person name="Peeters S.H."/>
            <person name="Heuer A."/>
            <person name="Rast P."/>
            <person name="Oberbeckmann S."/>
            <person name="Bunk B."/>
            <person name="Jeske O."/>
            <person name="Meyerdierks A."/>
            <person name="Storesund J.E."/>
            <person name="Kallscheuer N."/>
            <person name="Luecker S."/>
            <person name="Lage O.M."/>
            <person name="Pohl T."/>
            <person name="Merkel B.J."/>
            <person name="Hornburger P."/>
            <person name="Mueller R.-W."/>
            <person name="Bruemmer F."/>
            <person name="Labrenz M."/>
            <person name="Spormann A.M."/>
            <person name="Op Den Camp H."/>
            <person name="Overmann J."/>
            <person name="Amann R."/>
            <person name="Jetten M.S.M."/>
            <person name="Mascher T."/>
            <person name="Medema M.H."/>
            <person name="Devos D.P."/>
            <person name="Kaster A.-K."/>
            <person name="Ovreas L."/>
            <person name="Rohde M."/>
            <person name="Galperin M.Y."/>
            <person name="Jogler C."/>
        </authorList>
    </citation>
    <scope>NUCLEOTIDE SEQUENCE [LARGE SCALE GENOMIC DNA]</scope>
    <source>
        <strain evidence="1 2">V7</strain>
    </source>
</reference>
<organism evidence="1 2">
    <name type="scientific">Crateriforma conspicua</name>
    <dbReference type="NCBI Taxonomy" id="2527996"/>
    <lineage>
        <taxon>Bacteria</taxon>
        <taxon>Pseudomonadati</taxon>
        <taxon>Planctomycetota</taxon>
        <taxon>Planctomycetia</taxon>
        <taxon>Planctomycetales</taxon>
        <taxon>Planctomycetaceae</taxon>
        <taxon>Crateriforma</taxon>
    </lineage>
</organism>
<dbReference type="Proteomes" id="UP000316476">
    <property type="component" value="Unassembled WGS sequence"/>
</dbReference>
<accession>A0A5C6FXH9</accession>
<dbReference type="EMBL" id="SJPZ01000001">
    <property type="protein sequence ID" value="TWU65753.1"/>
    <property type="molecule type" value="Genomic_DNA"/>
</dbReference>
<comment type="caution">
    <text evidence="1">The sequence shown here is derived from an EMBL/GenBank/DDBJ whole genome shotgun (WGS) entry which is preliminary data.</text>
</comment>
<evidence type="ECO:0000313" key="2">
    <source>
        <dbReference type="Proteomes" id="UP000316476"/>
    </source>
</evidence>
<gene>
    <name evidence="1" type="ORF">V7x_13020</name>
</gene>
<sequence length="95" mass="10454">MRPHRLGVRETVPVKPARLCGLDHQSLTRTSALTDPTLQQTRVSIAAPSGGTTHRTDSANHVHMVTESTLDWQTKQRMQNGLDGSLWTTSPPTNL</sequence>
<dbReference type="AlphaFoldDB" id="A0A5C6FXH9"/>
<name>A0A5C6FXH9_9PLAN</name>
<proteinExistence type="predicted"/>
<evidence type="ECO:0000313" key="1">
    <source>
        <dbReference type="EMBL" id="TWU65753.1"/>
    </source>
</evidence>